<name>A0A8S4HBJ7_PLAVI</name>
<accession>A0A8S4HBJ7</accession>
<dbReference type="InterPro" id="IPR008780">
    <property type="entry name" value="Plasmodium_Vir"/>
</dbReference>
<comment type="caution">
    <text evidence="1">The sequence shown here is derived from an EMBL/GenBank/DDBJ whole genome shotgun (WGS) entry which is preliminary data.</text>
</comment>
<evidence type="ECO:0000313" key="2">
    <source>
        <dbReference type="Proteomes" id="UP000779233"/>
    </source>
</evidence>
<sequence length="315" mass="36837">MGKILGKEELNKLPTKVNYSYFNEERGDCNNFHFYHSTASRLTDYFEVQEITDKIMKALCYVYNESKSSSFDNNICHFLYYWISDMLLTHLKTPSSYNSVISFLFDVFYITHGNKVCDVLHWNMENEKHFKDIKLMFDFSKDYNTYKKQLTEPIPQCYNNYMNYLDEYVNTYNKLHDECKGENSEELYCKLFKKYLDYKEYNHLSSLKCNLKEEEIQPEQLLDGKVNVGEHLELNVSPGLREANATGHHDLLHNQSGEKTYEMDRIETNGKDTPTSIASPTVIGMTTIAGIVVPSYLAYNVISIVIKKLNVILYI</sequence>
<organism evidence="1 2">
    <name type="scientific">Plasmodium vivax</name>
    <name type="common">malaria parasite P. vivax</name>
    <dbReference type="NCBI Taxonomy" id="5855"/>
    <lineage>
        <taxon>Eukaryota</taxon>
        <taxon>Sar</taxon>
        <taxon>Alveolata</taxon>
        <taxon>Apicomplexa</taxon>
        <taxon>Aconoidasida</taxon>
        <taxon>Haemosporida</taxon>
        <taxon>Plasmodiidae</taxon>
        <taxon>Plasmodium</taxon>
        <taxon>Plasmodium (Plasmodium)</taxon>
    </lineage>
</organism>
<gene>
    <name evidence="1" type="ORF">PVW1_080045900</name>
</gene>
<dbReference type="Proteomes" id="UP000779233">
    <property type="component" value="Unassembled WGS sequence"/>
</dbReference>
<reference evidence="1" key="1">
    <citation type="submission" date="2021-09" db="EMBL/GenBank/DDBJ databases">
        <authorList>
            <consortium name="Pathogen Informatics"/>
        </authorList>
    </citation>
    <scope>NUCLEOTIDE SEQUENCE</scope>
    <source>
        <strain evidence="1">PvW1</strain>
    </source>
</reference>
<protein>
    <submittedName>
        <fullName evidence="1">(malaria parasite P. vivax) hypothetical protein</fullName>
    </submittedName>
</protein>
<proteinExistence type="predicted"/>
<dbReference type="VEuPathDB" id="PlasmoDB:PVPAM_000036900"/>
<evidence type="ECO:0000313" key="1">
    <source>
        <dbReference type="EMBL" id="CAG9479381.1"/>
    </source>
</evidence>
<dbReference type="AlphaFoldDB" id="A0A8S4HBJ7"/>
<dbReference type="Pfam" id="PF05795">
    <property type="entry name" value="Plasmodium_Vir"/>
    <property type="match status" value="1"/>
</dbReference>
<dbReference type="EMBL" id="CAJZCX010000009">
    <property type="protein sequence ID" value="CAG9479381.1"/>
    <property type="molecule type" value="Genomic_DNA"/>
</dbReference>